<evidence type="ECO:0000256" key="3">
    <source>
        <dbReference type="ARBA" id="ARBA00022741"/>
    </source>
</evidence>
<organism evidence="9 10">
    <name type="scientific">Brevibacterium samyangense</name>
    <dbReference type="NCBI Taxonomy" id="366888"/>
    <lineage>
        <taxon>Bacteria</taxon>
        <taxon>Bacillati</taxon>
        <taxon>Actinomycetota</taxon>
        <taxon>Actinomycetes</taxon>
        <taxon>Micrococcales</taxon>
        <taxon>Brevibacteriaceae</taxon>
        <taxon>Brevibacterium</taxon>
    </lineage>
</organism>
<keyword evidence="7" id="KW-0464">Manganese</keyword>
<feature type="domain" description="Coenzyme F420:L-glutamate ligase-like" evidence="8">
    <location>
        <begin position="13"/>
        <end position="218"/>
    </location>
</feature>
<evidence type="ECO:0000313" key="9">
    <source>
        <dbReference type="EMBL" id="GAA2007997.1"/>
    </source>
</evidence>
<dbReference type="Pfam" id="PF01996">
    <property type="entry name" value="F420_ligase"/>
    <property type="match status" value="1"/>
</dbReference>
<dbReference type="InterPro" id="IPR002847">
    <property type="entry name" value="F420-0_gamma-glut_ligase-dom"/>
</dbReference>
<gene>
    <name evidence="9" type="primary">cofE</name>
    <name evidence="9" type="ORF">GCM10009755_18000</name>
</gene>
<protein>
    <submittedName>
        <fullName evidence="9">Coenzyme F420-0:L-glutamate ligase</fullName>
    </submittedName>
</protein>
<evidence type="ECO:0000256" key="1">
    <source>
        <dbReference type="ARBA" id="ARBA00022598"/>
    </source>
</evidence>
<keyword evidence="3" id="KW-0547">Nucleotide-binding</keyword>
<dbReference type="PANTHER" id="PTHR47917:SF1">
    <property type="entry name" value="COENZYME F420:L-GLUTAMATE LIGASE"/>
    <property type="match status" value="1"/>
</dbReference>
<name>A0ABP5EU85_9MICO</name>
<evidence type="ECO:0000256" key="2">
    <source>
        <dbReference type="ARBA" id="ARBA00022723"/>
    </source>
</evidence>
<keyword evidence="10" id="KW-1185">Reference proteome</keyword>
<evidence type="ECO:0000259" key="8">
    <source>
        <dbReference type="Pfam" id="PF01996"/>
    </source>
</evidence>
<dbReference type="Gene3D" id="3.30.1330.100">
    <property type="entry name" value="CofE-like"/>
    <property type="match status" value="1"/>
</dbReference>
<dbReference type="GO" id="GO:0016874">
    <property type="term" value="F:ligase activity"/>
    <property type="evidence" value="ECO:0007669"/>
    <property type="project" value="UniProtKB-KW"/>
</dbReference>
<sequence>MTGLLTAIAVTGIPRITPGTDLVREIAFAIDRDRLALKPGDVLVIASKIVAKAEGALAEAPDRAAFEALVDAHSRGTVAARTYGRAGSRLTTKVVRTAAGTVQAAAGLDRSNAGGRVILHPADPDASAAALRQGLEDYFRTSLAVLLTDTSSRPWRQGVSDLVIGASGFRVLDSRRGEPDDEGRTQSVTVRGIADEVAAAADLVKGSAEGLPVAVVRGVAEFVDASAAGARTLSRPVEEDWFRWGHVEAIHRGLGASGEVRPAPHGDAGDDLLTRVERVLHVVRAGDGRTPGQDHWRLRIEGSGARITLSPTAVPGASTAGGHPLVEAAVGLGALVDRIHTALFAEDLRASVRYHWADTGIPLGADVSIELEL</sequence>
<evidence type="ECO:0000256" key="4">
    <source>
        <dbReference type="ARBA" id="ARBA00022842"/>
    </source>
</evidence>
<dbReference type="NCBIfam" id="TIGR01916">
    <property type="entry name" value="F420_cofE"/>
    <property type="match status" value="1"/>
</dbReference>
<evidence type="ECO:0000256" key="5">
    <source>
        <dbReference type="ARBA" id="ARBA00022958"/>
    </source>
</evidence>
<dbReference type="Proteomes" id="UP001500755">
    <property type="component" value="Unassembled WGS sequence"/>
</dbReference>
<dbReference type="InterPro" id="IPR008225">
    <property type="entry name" value="F420-0_g-glutamyl_ligase"/>
</dbReference>
<dbReference type="RefSeq" id="WP_344308949.1">
    <property type="nucleotide sequence ID" value="NZ_BAAANO010000016.1"/>
</dbReference>
<dbReference type="Gene3D" id="3.90.1660.10">
    <property type="entry name" value="CofE-like domain"/>
    <property type="match status" value="1"/>
</dbReference>
<dbReference type="SUPFAM" id="SSF144010">
    <property type="entry name" value="CofE-like"/>
    <property type="match status" value="1"/>
</dbReference>
<reference evidence="10" key="1">
    <citation type="journal article" date="2019" name="Int. J. Syst. Evol. Microbiol.">
        <title>The Global Catalogue of Microorganisms (GCM) 10K type strain sequencing project: providing services to taxonomists for standard genome sequencing and annotation.</title>
        <authorList>
            <consortium name="The Broad Institute Genomics Platform"/>
            <consortium name="The Broad Institute Genome Sequencing Center for Infectious Disease"/>
            <person name="Wu L."/>
            <person name="Ma J."/>
        </authorList>
    </citation>
    <scope>NUCLEOTIDE SEQUENCE [LARGE SCALE GENOMIC DNA]</scope>
    <source>
        <strain evidence="10">JCM 14546</strain>
    </source>
</reference>
<keyword evidence="1 9" id="KW-0436">Ligase</keyword>
<keyword evidence="5" id="KW-0630">Potassium</keyword>
<evidence type="ECO:0000256" key="7">
    <source>
        <dbReference type="ARBA" id="ARBA00023211"/>
    </source>
</evidence>
<comment type="caution">
    <text evidence="9">The sequence shown here is derived from an EMBL/GenBank/DDBJ whole genome shotgun (WGS) entry which is preliminary data.</text>
</comment>
<accession>A0ABP5EU85</accession>
<keyword evidence="6" id="KW-0342">GTP-binding</keyword>
<dbReference type="PANTHER" id="PTHR47917">
    <property type="match status" value="1"/>
</dbReference>
<dbReference type="EMBL" id="BAAANO010000016">
    <property type="protein sequence ID" value="GAA2007997.1"/>
    <property type="molecule type" value="Genomic_DNA"/>
</dbReference>
<evidence type="ECO:0000313" key="10">
    <source>
        <dbReference type="Proteomes" id="UP001500755"/>
    </source>
</evidence>
<keyword evidence="4" id="KW-0460">Magnesium</keyword>
<proteinExistence type="predicted"/>
<evidence type="ECO:0000256" key="6">
    <source>
        <dbReference type="ARBA" id="ARBA00023134"/>
    </source>
</evidence>
<keyword evidence="2" id="KW-0479">Metal-binding</keyword>